<feature type="domain" description="PiggyBac transposable element-derived protein" evidence="1">
    <location>
        <begin position="9"/>
        <end position="80"/>
    </location>
</feature>
<proteinExistence type="predicted"/>
<dbReference type="Proteomes" id="UP001239994">
    <property type="component" value="Unassembled WGS sequence"/>
</dbReference>
<gene>
    <name evidence="2" type="ORF">P4O66_003839</name>
</gene>
<organism evidence="2 3">
    <name type="scientific">Electrophorus voltai</name>
    <dbReference type="NCBI Taxonomy" id="2609070"/>
    <lineage>
        <taxon>Eukaryota</taxon>
        <taxon>Metazoa</taxon>
        <taxon>Chordata</taxon>
        <taxon>Craniata</taxon>
        <taxon>Vertebrata</taxon>
        <taxon>Euteleostomi</taxon>
        <taxon>Actinopterygii</taxon>
        <taxon>Neopterygii</taxon>
        <taxon>Teleostei</taxon>
        <taxon>Ostariophysi</taxon>
        <taxon>Gymnotiformes</taxon>
        <taxon>Gymnotoidei</taxon>
        <taxon>Gymnotidae</taxon>
        <taxon>Electrophorus</taxon>
    </lineage>
</organism>
<comment type="caution">
    <text evidence="2">The sequence shown here is derived from an EMBL/GenBank/DDBJ whole genome shotgun (WGS) entry which is preliminary data.</text>
</comment>
<evidence type="ECO:0000313" key="2">
    <source>
        <dbReference type="EMBL" id="KAK1803895.1"/>
    </source>
</evidence>
<dbReference type="InterPro" id="IPR029526">
    <property type="entry name" value="PGBD"/>
</dbReference>
<dbReference type="Pfam" id="PF13843">
    <property type="entry name" value="DDE_Tnp_1_7"/>
    <property type="match status" value="1"/>
</dbReference>
<name>A0AAD9E1T9_9TELE</name>
<evidence type="ECO:0000259" key="1">
    <source>
        <dbReference type="Pfam" id="PF13843"/>
    </source>
</evidence>
<keyword evidence="3" id="KW-1185">Reference proteome</keyword>
<dbReference type="EMBL" id="JAROKS010000004">
    <property type="protein sequence ID" value="KAK1803895.1"/>
    <property type="molecule type" value="Genomic_DNA"/>
</dbReference>
<evidence type="ECO:0000313" key="3">
    <source>
        <dbReference type="Proteomes" id="UP001239994"/>
    </source>
</evidence>
<sequence>MITVLPSETDSLMLDFEVYQGKNTFAYKKSGIVAAAVLRMVESVPAGSQLFFDQYFTSLNLMDVLLEKGLAATGTLMKNRLCLVVHVSIAMPGADGPQ</sequence>
<dbReference type="AlphaFoldDB" id="A0AAD9E1T9"/>
<reference evidence="2" key="1">
    <citation type="submission" date="2023-03" db="EMBL/GenBank/DDBJ databases">
        <title>Electrophorus voltai genome.</title>
        <authorList>
            <person name="Bian C."/>
        </authorList>
    </citation>
    <scope>NUCLEOTIDE SEQUENCE</scope>
    <source>
        <strain evidence="2">CB-2022</strain>
        <tissue evidence="2">Muscle</tissue>
    </source>
</reference>
<protein>
    <recommendedName>
        <fullName evidence="1">PiggyBac transposable element-derived protein domain-containing protein</fullName>
    </recommendedName>
</protein>
<dbReference type="PANTHER" id="PTHR47272">
    <property type="entry name" value="DDE_TNP_1_7 DOMAIN-CONTAINING PROTEIN"/>
    <property type="match status" value="1"/>
</dbReference>
<accession>A0AAD9E1T9</accession>